<reference evidence="1 2" key="1">
    <citation type="submission" date="2018-03" db="EMBL/GenBank/DDBJ databases">
        <authorList>
            <person name="Keele B.F."/>
        </authorList>
    </citation>
    <scope>NUCLEOTIDE SEQUENCE [LARGE SCALE GENOMIC DNA]</scope>
    <source>
        <strain evidence="1 2">CECT 8599</strain>
    </source>
</reference>
<name>A0A2R8BHC1_9RHOB</name>
<proteinExistence type="predicted"/>
<gene>
    <name evidence="1" type="ORF">ASD8599_03276</name>
</gene>
<dbReference type="EMBL" id="OMOR01000001">
    <property type="protein sequence ID" value="SPH22532.1"/>
    <property type="molecule type" value="Genomic_DNA"/>
</dbReference>
<evidence type="ECO:0000313" key="2">
    <source>
        <dbReference type="Proteomes" id="UP000244880"/>
    </source>
</evidence>
<accession>A0A2R8BHC1</accession>
<organism evidence="1 2">
    <name type="scientific">Ascidiaceihabitans donghaensis</name>
    <dbReference type="NCBI Taxonomy" id="1510460"/>
    <lineage>
        <taxon>Bacteria</taxon>
        <taxon>Pseudomonadati</taxon>
        <taxon>Pseudomonadota</taxon>
        <taxon>Alphaproteobacteria</taxon>
        <taxon>Rhodobacterales</taxon>
        <taxon>Paracoccaceae</taxon>
        <taxon>Ascidiaceihabitans</taxon>
    </lineage>
</organism>
<evidence type="ECO:0008006" key="3">
    <source>
        <dbReference type="Google" id="ProtNLM"/>
    </source>
</evidence>
<dbReference type="AlphaFoldDB" id="A0A2R8BHC1"/>
<keyword evidence="2" id="KW-1185">Reference proteome</keyword>
<dbReference type="InterPro" id="IPR021466">
    <property type="entry name" value="Put_rhamnosyl_transferase"/>
</dbReference>
<dbReference type="RefSeq" id="WP_181364517.1">
    <property type="nucleotide sequence ID" value="NZ_OMOR01000001.1"/>
</dbReference>
<protein>
    <recommendedName>
        <fullName evidence="3">Rhamnosyl transferase</fullName>
    </recommendedName>
</protein>
<dbReference type="Proteomes" id="UP000244880">
    <property type="component" value="Unassembled WGS sequence"/>
</dbReference>
<evidence type="ECO:0000313" key="1">
    <source>
        <dbReference type="EMBL" id="SPH22532.1"/>
    </source>
</evidence>
<sequence>MSDQINIAVKGLVRFSYPAQGGFALSDKGLDVVEATLYDTDRLERRFAYFETLALPSLLLQDDQDFQTGILVGDTFPDAARARLDALVADHPSLHVIKLPSMNHIQAVKASFDALPQAADATHVATFRLDDDDAMHKGTVGRVRALATGILPLRLHDDPFCIAFNRGFYLDTSDREQPLRECYERAPLGVGMALVTGLDTGQNVFSRNHRAISQFYDTFTEVNRPMFIRSVHEDNDSGAAPTGRARDWKEKRLRHYLRNEFGLDYDTVRAL</sequence>
<dbReference type="Pfam" id="PF11316">
    <property type="entry name" value="Rhamno_transf"/>
    <property type="match status" value="1"/>
</dbReference>